<gene>
    <name evidence="2" type="ORF">B0H17DRAFT_510709</name>
</gene>
<dbReference type="EMBL" id="JARKIE010000048">
    <property type="protein sequence ID" value="KAJ7693099.1"/>
    <property type="molecule type" value="Genomic_DNA"/>
</dbReference>
<comment type="caution">
    <text evidence="2">The sequence shown here is derived from an EMBL/GenBank/DDBJ whole genome shotgun (WGS) entry which is preliminary data.</text>
</comment>
<sequence length="374" mass="40567">MGREDGAGSFAIIARPPAYTQLIPVGIPRHRIGGNTSAKLVSLSLIGGVQGTGLGRTSKMNGVREASHPKDTSGRNVSVPPSLQCRVDCQIPHELQQPSKRRIVGAFLNAAEGTGHRRASQDLREYSQLCVHAGVIEAGNNCAPLDLRQRIGENSALETRPLNLLVISILRGERENGSLRQAISFHHPAQGAYDKVHGSASYPALSRAAEHPPRARSYSCSASLRLQALSQPTTHPLRVHPPGPGWWASQTLGWQAHASDPQSARVRQEMGVRAVLILHHTPTAQRRPRVSCWARCCVSASGTLRVVHDRTPRASSPPLGVHLHRAADTDASSRVRHMRQSRPRRPPRHARVPTPRGARPRRTRAHTAAAAPAP</sequence>
<accession>A0AAD7DJC8</accession>
<protein>
    <submittedName>
        <fullName evidence="2">Uncharacterized protein</fullName>
    </submittedName>
</protein>
<organism evidence="2 3">
    <name type="scientific">Mycena rosella</name>
    <name type="common">Pink bonnet</name>
    <name type="synonym">Agaricus rosellus</name>
    <dbReference type="NCBI Taxonomy" id="1033263"/>
    <lineage>
        <taxon>Eukaryota</taxon>
        <taxon>Fungi</taxon>
        <taxon>Dikarya</taxon>
        <taxon>Basidiomycota</taxon>
        <taxon>Agaricomycotina</taxon>
        <taxon>Agaricomycetes</taxon>
        <taxon>Agaricomycetidae</taxon>
        <taxon>Agaricales</taxon>
        <taxon>Marasmiineae</taxon>
        <taxon>Mycenaceae</taxon>
        <taxon>Mycena</taxon>
    </lineage>
</organism>
<dbReference type="Proteomes" id="UP001221757">
    <property type="component" value="Unassembled WGS sequence"/>
</dbReference>
<feature type="region of interest" description="Disordered" evidence="1">
    <location>
        <begin position="56"/>
        <end position="79"/>
    </location>
</feature>
<feature type="compositionally biased region" description="Basic residues" evidence="1">
    <location>
        <begin position="334"/>
        <end position="351"/>
    </location>
</feature>
<name>A0AAD7DJC8_MYCRO</name>
<evidence type="ECO:0000313" key="2">
    <source>
        <dbReference type="EMBL" id="KAJ7693099.1"/>
    </source>
</evidence>
<keyword evidence="3" id="KW-1185">Reference proteome</keyword>
<dbReference type="AlphaFoldDB" id="A0AAD7DJC8"/>
<evidence type="ECO:0000256" key="1">
    <source>
        <dbReference type="SAM" id="MobiDB-lite"/>
    </source>
</evidence>
<reference evidence="2" key="1">
    <citation type="submission" date="2023-03" db="EMBL/GenBank/DDBJ databases">
        <title>Massive genome expansion in bonnet fungi (Mycena s.s.) driven by repeated elements and novel gene families across ecological guilds.</title>
        <authorList>
            <consortium name="Lawrence Berkeley National Laboratory"/>
            <person name="Harder C.B."/>
            <person name="Miyauchi S."/>
            <person name="Viragh M."/>
            <person name="Kuo A."/>
            <person name="Thoen E."/>
            <person name="Andreopoulos B."/>
            <person name="Lu D."/>
            <person name="Skrede I."/>
            <person name="Drula E."/>
            <person name="Henrissat B."/>
            <person name="Morin E."/>
            <person name="Kohler A."/>
            <person name="Barry K."/>
            <person name="LaButti K."/>
            <person name="Morin E."/>
            <person name="Salamov A."/>
            <person name="Lipzen A."/>
            <person name="Mereny Z."/>
            <person name="Hegedus B."/>
            <person name="Baldrian P."/>
            <person name="Stursova M."/>
            <person name="Weitz H."/>
            <person name="Taylor A."/>
            <person name="Grigoriev I.V."/>
            <person name="Nagy L.G."/>
            <person name="Martin F."/>
            <person name="Kauserud H."/>
        </authorList>
    </citation>
    <scope>NUCLEOTIDE SEQUENCE</scope>
    <source>
        <strain evidence="2">CBHHK067</strain>
    </source>
</reference>
<evidence type="ECO:0000313" key="3">
    <source>
        <dbReference type="Proteomes" id="UP001221757"/>
    </source>
</evidence>
<proteinExistence type="predicted"/>
<feature type="region of interest" description="Disordered" evidence="1">
    <location>
        <begin position="310"/>
        <end position="374"/>
    </location>
</feature>